<dbReference type="EMBL" id="JAEUXJ010000001">
    <property type="protein sequence ID" value="MBL6454276.1"/>
    <property type="molecule type" value="Genomic_DNA"/>
</dbReference>
<accession>A0ABS1UXT0</accession>
<name>A0ABS1UXT0_9PROT</name>
<dbReference type="PROSITE" id="PS51257">
    <property type="entry name" value="PROKAR_LIPOPROTEIN"/>
    <property type="match status" value="1"/>
</dbReference>
<dbReference type="Proteomes" id="UP000606490">
    <property type="component" value="Unassembled WGS sequence"/>
</dbReference>
<reference evidence="1 2" key="1">
    <citation type="submission" date="2021-01" db="EMBL/GenBank/DDBJ databases">
        <title>Belnapia mucosa sp. nov. and Belnapia arida sp. nov., isolated from the Tabernas Desert (Almeria, Spain).</title>
        <authorList>
            <person name="Molina-Menor E."/>
            <person name="Vidal-Verdu A."/>
            <person name="Calonge A."/>
            <person name="Satari L."/>
            <person name="Pereto Magraner J."/>
            <person name="Porcar Miralles M."/>
        </authorList>
    </citation>
    <scope>NUCLEOTIDE SEQUENCE [LARGE SCALE GENOMIC DNA]</scope>
    <source>
        <strain evidence="1 2">T6</strain>
    </source>
</reference>
<evidence type="ECO:0000313" key="2">
    <source>
        <dbReference type="Proteomes" id="UP000606490"/>
    </source>
</evidence>
<gene>
    <name evidence="1" type="ORF">JMJ55_03000</name>
</gene>
<evidence type="ECO:0000313" key="1">
    <source>
        <dbReference type="EMBL" id="MBL6454276.1"/>
    </source>
</evidence>
<dbReference type="RefSeq" id="WP_202823991.1">
    <property type="nucleotide sequence ID" value="NZ_JAEUXJ010000001.1"/>
</dbReference>
<proteinExistence type="predicted"/>
<sequence>MSRRLSWLLPLLLLAACAIGPGIEERMAAQIGRSEVQLVEALGVPTRTHEADGLRFLQYEQRRQVLHQLDPYWGRPYGRFAPLSPAAPILLTRSCDVTFTIRSDRVQSFTLRGDDCR</sequence>
<keyword evidence="2" id="KW-1185">Reference proteome</keyword>
<organism evidence="1 2">
    <name type="scientific">Belnapia mucosa</name>
    <dbReference type="NCBI Taxonomy" id="2804532"/>
    <lineage>
        <taxon>Bacteria</taxon>
        <taxon>Pseudomonadati</taxon>
        <taxon>Pseudomonadota</taxon>
        <taxon>Alphaproteobacteria</taxon>
        <taxon>Acetobacterales</taxon>
        <taxon>Roseomonadaceae</taxon>
        <taxon>Belnapia</taxon>
    </lineage>
</organism>
<comment type="caution">
    <text evidence="1">The sequence shown here is derived from an EMBL/GenBank/DDBJ whole genome shotgun (WGS) entry which is preliminary data.</text>
</comment>
<protein>
    <submittedName>
        <fullName evidence="1">Uncharacterized protein</fullName>
    </submittedName>
</protein>